<comment type="caution">
    <text evidence="7">The sequence shown here is derived from an EMBL/GenBank/DDBJ whole genome shotgun (WGS) entry which is preliminary data.</text>
</comment>
<dbReference type="Gene3D" id="1.10.760.10">
    <property type="entry name" value="Cytochrome c-like domain"/>
    <property type="match status" value="1"/>
</dbReference>
<gene>
    <name evidence="7" type="ORF">DNX69_21500</name>
</gene>
<dbReference type="InterPro" id="IPR051395">
    <property type="entry name" value="Cytochrome_c_Peroxidase/MauG"/>
</dbReference>
<dbReference type="EMBL" id="QKQS01000026">
    <property type="protein sequence ID" value="PZA09917.1"/>
    <property type="molecule type" value="Genomic_DNA"/>
</dbReference>
<evidence type="ECO:0000259" key="6">
    <source>
        <dbReference type="PROSITE" id="PS51007"/>
    </source>
</evidence>
<evidence type="ECO:0000256" key="3">
    <source>
        <dbReference type="ARBA" id="ARBA00023004"/>
    </source>
</evidence>
<feature type="chain" id="PRO_5016409452" description="Cytochrome c domain-containing protein" evidence="5">
    <location>
        <begin position="29"/>
        <end position="615"/>
    </location>
</feature>
<sequence>MTMRVPFRRLVRAFPIMTALLGAVAAQAQTQTPIFADQGSDWTAATRADFYERDQGSRMIPLSWLKALRQPDGQPFLEASLSRYGYLPNPANTDGLPVGFSTSGAAGSEIVGMTCSACHTRQISAEGRTYRIDGGPAIVDFQTFVADLDAAAGRAIANDAEFKAFAARVLKTAPPDPADVAALRVSFDLWYLRFHTLMQKALPKHQWGPARLDAVGMIFNRLTGLDLGPPPSFLIADNIKVADAPVRYPFLWNAPIQDMTQWPGFADNGNDILALSRNLGEVFGVFGIFQPTNNGIYVNFLNNNSANFDGLGKLENLVKKIGPPKWPWLVDSTLAAKGMAIYNAAGSCADCHGIKPGVVRFFHNNTWKTPIQNVGTDTKEYDILAWTAKTGVLQGAFIPLVTAPLKETDLAFNILATSVIGSIAEQALRAAGGSPTSAPIATAQAPLSDKALAERKTSQPAPQLLPLPPELRDLRGAFHGITPPPAQLKNFSVQGLQIPAPAAAPPAPPHGAYEARVLQGIWAAAPYLHNGSVPSLAELLKPAAQRVKQFKVGPAYDIVNVGLAADQTAFDYTLVTTDCSHLNSGDSNCGHEGKGFGTDLSDDDKRALLEYLKTL</sequence>
<keyword evidence="2 4" id="KW-0479">Metal-binding</keyword>
<dbReference type="InterPro" id="IPR036909">
    <property type="entry name" value="Cyt_c-like_dom_sf"/>
</dbReference>
<evidence type="ECO:0000313" key="8">
    <source>
        <dbReference type="Proteomes" id="UP000248134"/>
    </source>
</evidence>
<evidence type="ECO:0000256" key="5">
    <source>
        <dbReference type="SAM" id="SignalP"/>
    </source>
</evidence>
<dbReference type="GO" id="GO:0009055">
    <property type="term" value="F:electron transfer activity"/>
    <property type="evidence" value="ECO:0007669"/>
    <property type="project" value="InterPro"/>
</dbReference>
<dbReference type="Pfam" id="PF21419">
    <property type="entry name" value="RoxA-like_Cyt-c"/>
    <property type="match status" value="1"/>
</dbReference>
<protein>
    <recommendedName>
        <fullName evidence="6">Cytochrome c domain-containing protein</fullName>
    </recommendedName>
</protein>
<reference evidence="7 8" key="1">
    <citation type="submission" date="2018-06" db="EMBL/GenBank/DDBJ databases">
        <title>Draft Whole-Genome Sequence of the purple photosynthetic bacterium Rhodospeudomonas palustris XCP.</title>
        <authorList>
            <person name="Rayyan A."/>
            <person name="Meyer T.E."/>
            <person name="Kyndt J.A."/>
        </authorList>
    </citation>
    <scope>NUCLEOTIDE SEQUENCE [LARGE SCALE GENOMIC DNA]</scope>
    <source>
        <strain evidence="7 8">XCP</strain>
    </source>
</reference>
<dbReference type="GO" id="GO:0020037">
    <property type="term" value="F:heme binding"/>
    <property type="evidence" value="ECO:0007669"/>
    <property type="project" value="InterPro"/>
</dbReference>
<dbReference type="GO" id="GO:0046872">
    <property type="term" value="F:metal ion binding"/>
    <property type="evidence" value="ECO:0007669"/>
    <property type="project" value="UniProtKB-KW"/>
</dbReference>
<dbReference type="PANTHER" id="PTHR30600">
    <property type="entry name" value="CYTOCHROME C PEROXIDASE-RELATED"/>
    <property type="match status" value="1"/>
</dbReference>
<dbReference type="AlphaFoldDB" id="A0A323UCK7"/>
<evidence type="ECO:0000256" key="1">
    <source>
        <dbReference type="ARBA" id="ARBA00022617"/>
    </source>
</evidence>
<accession>A0A323UCK7</accession>
<dbReference type="GO" id="GO:0004130">
    <property type="term" value="F:cytochrome-c peroxidase activity"/>
    <property type="evidence" value="ECO:0007669"/>
    <property type="project" value="TreeGrafter"/>
</dbReference>
<dbReference type="PROSITE" id="PS51007">
    <property type="entry name" value="CYTC"/>
    <property type="match status" value="2"/>
</dbReference>
<evidence type="ECO:0000256" key="4">
    <source>
        <dbReference type="PROSITE-ProRule" id="PRU00433"/>
    </source>
</evidence>
<feature type="signal peptide" evidence="5">
    <location>
        <begin position="1"/>
        <end position="28"/>
    </location>
</feature>
<proteinExistence type="predicted"/>
<dbReference type="InterPro" id="IPR047758">
    <property type="entry name" value="CytoC_perox"/>
</dbReference>
<feature type="domain" description="Cytochrome c" evidence="6">
    <location>
        <begin position="333"/>
        <end position="615"/>
    </location>
</feature>
<evidence type="ECO:0000313" key="7">
    <source>
        <dbReference type="EMBL" id="PZA09917.1"/>
    </source>
</evidence>
<evidence type="ECO:0000256" key="2">
    <source>
        <dbReference type="ARBA" id="ARBA00022723"/>
    </source>
</evidence>
<feature type="domain" description="Cytochrome c" evidence="6">
    <location>
        <begin position="102"/>
        <end position="188"/>
    </location>
</feature>
<dbReference type="NCBIfam" id="NF040606">
    <property type="entry name" value="CytoC_perox"/>
    <property type="match status" value="1"/>
</dbReference>
<keyword evidence="5" id="KW-0732">Signal</keyword>
<organism evidence="7 8">
    <name type="scientific">Rhodopseudomonas palustris</name>
    <dbReference type="NCBI Taxonomy" id="1076"/>
    <lineage>
        <taxon>Bacteria</taxon>
        <taxon>Pseudomonadati</taxon>
        <taxon>Pseudomonadota</taxon>
        <taxon>Alphaproteobacteria</taxon>
        <taxon>Hyphomicrobiales</taxon>
        <taxon>Nitrobacteraceae</taxon>
        <taxon>Rhodopseudomonas</taxon>
    </lineage>
</organism>
<dbReference type="Proteomes" id="UP000248134">
    <property type="component" value="Unassembled WGS sequence"/>
</dbReference>
<keyword evidence="1 4" id="KW-0349">Heme</keyword>
<dbReference type="OrthoDB" id="417271at2"/>
<name>A0A323UCK7_RHOPL</name>
<keyword evidence="3 4" id="KW-0408">Iron</keyword>
<dbReference type="SUPFAM" id="SSF46626">
    <property type="entry name" value="Cytochrome c"/>
    <property type="match status" value="1"/>
</dbReference>
<dbReference type="InterPro" id="IPR009056">
    <property type="entry name" value="Cyt_c-like_dom"/>
</dbReference>
<dbReference type="PANTHER" id="PTHR30600:SF9">
    <property type="entry name" value="BLR7738 PROTEIN"/>
    <property type="match status" value="1"/>
</dbReference>